<organism evidence="12 13">
    <name type="scientific">Ustilago trichophora</name>
    <dbReference type="NCBI Taxonomy" id="86804"/>
    <lineage>
        <taxon>Eukaryota</taxon>
        <taxon>Fungi</taxon>
        <taxon>Dikarya</taxon>
        <taxon>Basidiomycota</taxon>
        <taxon>Ustilaginomycotina</taxon>
        <taxon>Ustilaginomycetes</taxon>
        <taxon>Ustilaginales</taxon>
        <taxon>Ustilaginaceae</taxon>
        <taxon>Ustilago</taxon>
    </lineage>
</organism>
<gene>
    <name evidence="12" type="ORF">UTRI_06399_B</name>
</gene>
<keyword evidence="8 9" id="KW-0143">Chaperone</keyword>
<dbReference type="PANTHER" id="PTHR11353">
    <property type="entry name" value="CHAPERONIN"/>
    <property type="match status" value="1"/>
</dbReference>
<dbReference type="Gene3D" id="1.10.560.10">
    <property type="entry name" value="GroEL-like equatorial domain"/>
    <property type="match status" value="1"/>
</dbReference>
<evidence type="ECO:0000256" key="5">
    <source>
        <dbReference type="ARBA" id="ARBA00022490"/>
    </source>
</evidence>
<dbReference type="InterPro" id="IPR002423">
    <property type="entry name" value="Cpn60/GroEL/TCP-1"/>
</dbReference>
<dbReference type="EMBL" id="OOIN01000039">
    <property type="protein sequence ID" value="SPO31577.1"/>
    <property type="molecule type" value="Genomic_DNA"/>
</dbReference>
<dbReference type="FunFam" id="3.50.7.10:FF:000005">
    <property type="entry name" value="T-complex protein 1 subunit gamma"/>
    <property type="match status" value="1"/>
</dbReference>
<evidence type="ECO:0000256" key="6">
    <source>
        <dbReference type="ARBA" id="ARBA00022741"/>
    </source>
</evidence>
<dbReference type="InterPro" id="IPR012719">
    <property type="entry name" value="Chap_CCT_gamma"/>
</dbReference>
<evidence type="ECO:0000256" key="9">
    <source>
        <dbReference type="RuleBase" id="RU004187"/>
    </source>
</evidence>
<dbReference type="GO" id="GO:0005832">
    <property type="term" value="C:chaperonin-containing T-complex"/>
    <property type="evidence" value="ECO:0007669"/>
    <property type="project" value="UniProtKB-ARBA"/>
</dbReference>
<keyword evidence="5" id="KW-0963">Cytoplasm</keyword>
<evidence type="ECO:0000256" key="2">
    <source>
        <dbReference type="ARBA" id="ARBA00008020"/>
    </source>
</evidence>
<dbReference type="InterPro" id="IPR017998">
    <property type="entry name" value="Chaperone_TCP-1"/>
</dbReference>
<proteinExistence type="inferred from homology"/>
<dbReference type="PRINTS" id="PR00304">
    <property type="entry name" value="TCOMPLEXTCP1"/>
</dbReference>
<keyword evidence="6 9" id="KW-0547">Nucleotide-binding</keyword>
<evidence type="ECO:0000313" key="12">
    <source>
        <dbReference type="EMBL" id="SPO31577.1"/>
    </source>
</evidence>
<dbReference type="GO" id="GO:0051082">
    <property type="term" value="F:unfolded protein binding"/>
    <property type="evidence" value="ECO:0007669"/>
    <property type="project" value="InterPro"/>
</dbReference>
<dbReference type="SUPFAM" id="SSF52029">
    <property type="entry name" value="GroEL apical domain-like"/>
    <property type="match status" value="1"/>
</dbReference>
<dbReference type="SUPFAM" id="SSF54849">
    <property type="entry name" value="GroEL-intermediate domain like"/>
    <property type="match status" value="1"/>
</dbReference>
<protein>
    <recommendedName>
        <fullName evidence="4 10">T-complex protein 1 subunit gamma</fullName>
    </recommendedName>
</protein>
<keyword evidence="7 9" id="KW-0067">ATP-binding</keyword>
<dbReference type="Pfam" id="PF00118">
    <property type="entry name" value="Cpn60_TCP1"/>
    <property type="match status" value="1"/>
</dbReference>
<evidence type="ECO:0000256" key="11">
    <source>
        <dbReference type="SAM" id="MobiDB-lite"/>
    </source>
</evidence>
<sequence>MSGQQPVFVMNTGPERQTGRKAQISNITAAKTVADVIRTCLGPKAMLKMILDPMGGILLTNDGNAILREVEVAHPAAKSMIELSRTQDEEVGDGTTSVIILAGEILAQSLPQLERGIHPVVIISAFKKALARALEIVEEISVPVDVTNDKDMLALIKTSIGTKFVSRWSEQMCKLALKAVRTVAMVDATAGSSAGSDPTKTVDIKRYARVEKVPGGTIEDCRVLDGVMLNKDVTHPKMRRRVENPRIMLLDCPLEYKKGESQTNIEITREEDWNKILEIEEQQIQSMCEKIIEFKPDLVFTEKGVSDLAQHYLLKANITCIRRVRKTDNNRIARATGATIVNRVDDLRDADIGTRCGLFHIEKLGDEYFTFLEECKEPKACTILLRGPSKDILNEIDRNLADAMAVARNVVFNPLLAPGGGATEMAIAYGLSEFAKELEGVEVGPIRAVSDAMEVIPRTLIQNCGGNAIKTLTTLRAKHANGEHSYGVDGESGKVVEMKEYGLYESAAVKIQTLKTAIESASLLLRVDDVVSAKRGRQPGGGAGPGVQAPDAGMGEDAGPDMPQM</sequence>
<dbReference type="SUPFAM" id="SSF48592">
    <property type="entry name" value="GroEL equatorial domain-like"/>
    <property type="match status" value="1"/>
</dbReference>
<comment type="subunit">
    <text evidence="3">Heterooligomeric complex of about 850 to 900 kDa that forms two stacked rings, 12 to 16 nm in diameter.</text>
</comment>
<evidence type="ECO:0000256" key="10">
    <source>
        <dbReference type="RuleBase" id="RU004191"/>
    </source>
</evidence>
<dbReference type="InterPro" id="IPR054827">
    <property type="entry name" value="thermosome_alpha"/>
</dbReference>
<dbReference type="NCBIfam" id="TIGR02344">
    <property type="entry name" value="chap_CCT_gamma"/>
    <property type="match status" value="1"/>
</dbReference>
<dbReference type="Proteomes" id="UP000324022">
    <property type="component" value="Unassembled WGS sequence"/>
</dbReference>
<dbReference type="Gene3D" id="3.30.260.10">
    <property type="entry name" value="TCP-1-like chaperonin intermediate domain"/>
    <property type="match status" value="1"/>
</dbReference>
<reference evidence="12 13" key="1">
    <citation type="submission" date="2018-03" db="EMBL/GenBank/DDBJ databases">
        <authorList>
            <person name="Guldener U."/>
        </authorList>
    </citation>
    <scope>NUCLEOTIDE SEQUENCE [LARGE SCALE GENOMIC DNA]</scope>
    <source>
        <strain evidence="12 13">NBRC100155</strain>
    </source>
</reference>
<dbReference type="NCBIfam" id="NF041083">
    <property type="entry name" value="thermosome_beta"/>
    <property type="match status" value="1"/>
</dbReference>
<dbReference type="GO" id="GO:0005524">
    <property type="term" value="F:ATP binding"/>
    <property type="evidence" value="ECO:0007669"/>
    <property type="project" value="UniProtKB-KW"/>
</dbReference>
<dbReference type="InterPro" id="IPR027409">
    <property type="entry name" value="GroEL-like_apical_dom_sf"/>
</dbReference>
<evidence type="ECO:0000256" key="3">
    <source>
        <dbReference type="ARBA" id="ARBA00011531"/>
    </source>
</evidence>
<dbReference type="InterPro" id="IPR053374">
    <property type="entry name" value="TCP-1_chaperonin"/>
</dbReference>
<dbReference type="NCBIfam" id="NF041082">
    <property type="entry name" value="thermosome_alpha"/>
    <property type="match status" value="1"/>
</dbReference>
<evidence type="ECO:0000256" key="7">
    <source>
        <dbReference type="ARBA" id="ARBA00022840"/>
    </source>
</evidence>
<dbReference type="AlphaFoldDB" id="A0A5C3EPB0"/>
<evidence type="ECO:0000256" key="1">
    <source>
        <dbReference type="ARBA" id="ARBA00004496"/>
    </source>
</evidence>
<name>A0A5C3EPB0_9BASI</name>
<dbReference type="PROSITE" id="PS00995">
    <property type="entry name" value="TCP1_3"/>
    <property type="match status" value="1"/>
</dbReference>
<dbReference type="CDD" id="cd03337">
    <property type="entry name" value="TCP1_gamma"/>
    <property type="match status" value="1"/>
</dbReference>
<evidence type="ECO:0000256" key="8">
    <source>
        <dbReference type="ARBA" id="ARBA00023186"/>
    </source>
</evidence>
<dbReference type="GO" id="GO:0016887">
    <property type="term" value="F:ATP hydrolysis activity"/>
    <property type="evidence" value="ECO:0007669"/>
    <property type="project" value="InterPro"/>
</dbReference>
<dbReference type="FunFam" id="1.10.560.10:FF:000085">
    <property type="entry name" value="T-complex protein 1 subunit gamma"/>
    <property type="match status" value="1"/>
</dbReference>
<accession>A0A5C3EPB0</accession>
<evidence type="ECO:0000256" key="4">
    <source>
        <dbReference type="ARBA" id="ARBA00017187"/>
    </source>
</evidence>
<dbReference type="InterPro" id="IPR002194">
    <property type="entry name" value="Chaperonin_TCP-1_CS"/>
</dbReference>
<keyword evidence="13" id="KW-1185">Reference proteome</keyword>
<dbReference type="PROSITE" id="PS00751">
    <property type="entry name" value="TCP1_2"/>
    <property type="match status" value="1"/>
</dbReference>
<comment type="similarity">
    <text evidence="2 9">Belongs to the TCP-1 chaperonin family.</text>
</comment>
<dbReference type="PROSITE" id="PS00750">
    <property type="entry name" value="TCP1_1"/>
    <property type="match status" value="1"/>
</dbReference>
<dbReference type="GO" id="GO:0140662">
    <property type="term" value="F:ATP-dependent protein folding chaperone"/>
    <property type="evidence" value="ECO:0007669"/>
    <property type="project" value="InterPro"/>
</dbReference>
<dbReference type="OrthoDB" id="10248520at2759"/>
<evidence type="ECO:0000313" key="13">
    <source>
        <dbReference type="Proteomes" id="UP000324022"/>
    </source>
</evidence>
<dbReference type="Gene3D" id="3.50.7.10">
    <property type="entry name" value="GroEL"/>
    <property type="match status" value="1"/>
</dbReference>
<dbReference type="InterPro" id="IPR027410">
    <property type="entry name" value="TCP-1-like_intermed_sf"/>
</dbReference>
<dbReference type="InterPro" id="IPR027413">
    <property type="entry name" value="GROEL-like_equatorial_sf"/>
</dbReference>
<feature type="region of interest" description="Disordered" evidence="11">
    <location>
        <begin position="534"/>
        <end position="565"/>
    </location>
</feature>
<comment type="subcellular location">
    <subcellularLocation>
        <location evidence="1">Cytoplasm</location>
    </subcellularLocation>
</comment>